<gene>
    <name evidence="4" type="ORF">MVEN_00218500</name>
</gene>
<keyword evidence="2" id="KW-0472">Membrane</keyword>
<feature type="chain" id="PRO_5034537532" description="Transmembrane protein" evidence="3">
    <location>
        <begin position="23"/>
        <end position="248"/>
    </location>
</feature>
<evidence type="ECO:0008006" key="6">
    <source>
        <dbReference type="Google" id="ProtNLM"/>
    </source>
</evidence>
<evidence type="ECO:0000313" key="4">
    <source>
        <dbReference type="EMBL" id="KAF7368923.1"/>
    </source>
</evidence>
<name>A0A8H7DE86_9AGAR</name>
<protein>
    <recommendedName>
        <fullName evidence="6">Transmembrane protein</fullName>
    </recommendedName>
</protein>
<proteinExistence type="predicted"/>
<evidence type="ECO:0000256" key="2">
    <source>
        <dbReference type="SAM" id="Phobius"/>
    </source>
</evidence>
<dbReference type="CDD" id="cd12087">
    <property type="entry name" value="TM_EGFR-like"/>
    <property type="match status" value="1"/>
</dbReference>
<evidence type="ECO:0000313" key="5">
    <source>
        <dbReference type="Proteomes" id="UP000620124"/>
    </source>
</evidence>
<accession>A0A8H7DE86</accession>
<dbReference type="EMBL" id="JACAZI010000002">
    <property type="protein sequence ID" value="KAF7368923.1"/>
    <property type="molecule type" value="Genomic_DNA"/>
</dbReference>
<keyword evidence="3" id="KW-0732">Signal</keyword>
<dbReference type="OrthoDB" id="3043529at2759"/>
<evidence type="ECO:0000256" key="3">
    <source>
        <dbReference type="SAM" id="SignalP"/>
    </source>
</evidence>
<feature type="compositionally biased region" description="Polar residues" evidence="1">
    <location>
        <begin position="167"/>
        <end position="185"/>
    </location>
</feature>
<dbReference type="AlphaFoldDB" id="A0A8H7DE86"/>
<comment type="caution">
    <text evidence="4">The sequence shown here is derived from an EMBL/GenBank/DDBJ whole genome shotgun (WGS) entry which is preliminary data.</text>
</comment>
<feature type="transmembrane region" description="Helical" evidence="2">
    <location>
        <begin position="121"/>
        <end position="146"/>
    </location>
</feature>
<dbReference type="Proteomes" id="UP000620124">
    <property type="component" value="Unassembled WGS sequence"/>
</dbReference>
<feature type="region of interest" description="Disordered" evidence="1">
    <location>
        <begin position="166"/>
        <end position="191"/>
    </location>
</feature>
<organism evidence="4 5">
    <name type="scientific">Mycena venus</name>
    <dbReference type="NCBI Taxonomy" id="2733690"/>
    <lineage>
        <taxon>Eukaryota</taxon>
        <taxon>Fungi</taxon>
        <taxon>Dikarya</taxon>
        <taxon>Basidiomycota</taxon>
        <taxon>Agaricomycotina</taxon>
        <taxon>Agaricomycetes</taxon>
        <taxon>Agaricomycetidae</taxon>
        <taxon>Agaricales</taxon>
        <taxon>Marasmiineae</taxon>
        <taxon>Mycenaceae</taxon>
        <taxon>Mycena</taxon>
    </lineage>
</organism>
<evidence type="ECO:0000256" key="1">
    <source>
        <dbReference type="SAM" id="MobiDB-lite"/>
    </source>
</evidence>
<feature type="region of interest" description="Disordered" evidence="1">
    <location>
        <begin position="214"/>
        <end position="248"/>
    </location>
</feature>
<sequence>MQVTSLFAIFFAFLVAPLATLAMQIKLPANITASGNTTITCETEATDPGGLLTFFLVQNGTRQAIAENVDAQAGTITVSIPSNATGNGWIIQATSSNGTSVGVSPPFSIINAPTQTSKKTMAVPIVGGVIAAVIVVSLLILALFLYMRRRRQRFAGPEFNLEANFPPRNQSHQISRSFSSTSTALTDPGVKSSKEIELEKVEWETRLEEQFARARAATPDIRGATPLPRNMTPVPLMPLRGPTRNPSY</sequence>
<feature type="signal peptide" evidence="3">
    <location>
        <begin position="1"/>
        <end position="22"/>
    </location>
</feature>
<keyword evidence="2" id="KW-1133">Transmembrane helix</keyword>
<keyword evidence="5" id="KW-1185">Reference proteome</keyword>
<reference evidence="4" key="1">
    <citation type="submission" date="2020-05" db="EMBL/GenBank/DDBJ databases">
        <title>Mycena genomes resolve the evolution of fungal bioluminescence.</title>
        <authorList>
            <person name="Tsai I.J."/>
        </authorList>
    </citation>
    <scope>NUCLEOTIDE SEQUENCE</scope>
    <source>
        <strain evidence="4">CCC161011</strain>
    </source>
</reference>
<keyword evidence="2" id="KW-0812">Transmembrane</keyword>